<dbReference type="EMBL" id="JADBJN010000004">
    <property type="protein sequence ID" value="KAG5668192.1"/>
    <property type="molecule type" value="Genomic_DNA"/>
</dbReference>
<name>A0A9J6BEZ3_POLVA</name>
<comment type="caution">
    <text evidence="8">The sequence shown here is derived from an EMBL/GenBank/DDBJ whole genome shotgun (WGS) entry which is preliminary data.</text>
</comment>
<dbReference type="AlphaFoldDB" id="A0A9J6BEZ3"/>
<evidence type="ECO:0000256" key="4">
    <source>
        <dbReference type="ARBA" id="ARBA00022692"/>
    </source>
</evidence>
<protein>
    <recommendedName>
        <fullName evidence="10">Lysosomal-associated transmembrane protein 4A</fullName>
    </recommendedName>
</protein>
<dbReference type="InterPro" id="IPR004687">
    <property type="entry name" value="LAPTM4/5"/>
</dbReference>
<proteinExistence type="inferred from homology"/>
<feature type="transmembrane region" description="Helical" evidence="7">
    <location>
        <begin position="21"/>
        <end position="43"/>
    </location>
</feature>
<sequence>MNNLESNKYRCFFNLVHVKTFTIFIGGWHMVLNLSCIILLMVISRNPAVTEFSYDSSADEDDILPTPVSNKIGEVQQYREHSLTYGDIDMGGFVCLCMLIITFLLIYGCIKEKPGHLLPFFFLQLCDFAITSLSAAGYLCYLKTVKTLIQESNRLPWKEDIIKIDSQTLSVMVLVIFVFMVILKAYCIGIVWRCYKYLTIRKSTTLLSFIIQEPTMNQDANCGSLLPGYEEALNMKMAPPSYSAAMEMQQEISPPAYQELQRSN</sequence>
<keyword evidence="9" id="KW-1185">Reference proteome</keyword>
<dbReference type="GO" id="GO:0012505">
    <property type="term" value="C:endomembrane system"/>
    <property type="evidence" value="ECO:0007669"/>
    <property type="project" value="UniProtKB-SubCell"/>
</dbReference>
<evidence type="ECO:0000256" key="6">
    <source>
        <dbReference type="ARBA" id="ARBA00023136"/>
    </source>
</evidence>
<evidence type="ECO:0000256" key="3">
    <source>
        <dbReference type="ARBA" id="ARBA00022448"/>
    </source>
</evidence>
<evidence type="ECO:0000256" key="7">
    <source>
        <dbReference type="SAM" id="Phobius"/>
    </source>
</evidence>
<evidence type="ECO:0000313" key="8">
    <source>
        <dbReference type="EMBL" id="KAG5668192.1"/>
    </source>
</evidence>
<feature type="transmembrane region" description="Helical" evidence="7">
    <location>
        <begin position="117"/>
        <end position="139"/>
    </location>
</feature>
<evidence type="ECO:0000313" key="9">
    <source>
        <dbReference type="Proteomes" id="UP001107558"/>
    </source>
</evidence>
<comment type="similarity">
    <text evidence="2">Belongs to the LAPTM4/LAPTM5 transporter family.</text>
</comment>
<dbReference type="InterPro" id="IPR051115">
    <property type="entry name" value="LAPTM_transporter"/>
</dbReference>
<keyword evidence="3" id="KW-0813">Transport</keyword>
<feature type="transmembrane region" description="Helical" evidence="7">
    <location>
        <begin position="169"/>
        <end position="192"/>
    </location>
</feature>
<keyword evidence="5 7" id="KW-1133">Transmembrane helix</keyword>
<evidence type="ECO:0000256" key="1">
    <source>
        <dbReference type="ARBA" id="ARBA00004127"/>
    </source>
</evidence>
<evidence type="ECO:0008006" key="10">
    <source>
        <dbReference type="Google" id="ProtNLM"/>
    </source>
</evidence>
<dbReference type="PANTHER" id="PTHR12479">
    <property type="entry name" value="LYSOSOMAL-ASSOCIATED TRANSMEMBRANE PROTEIN"/>
    <property type="match status" value="1"/>
</dbReference>
<organism evidence="8 9">
    <name type="scientific">Polypedilum vanderplanki</name>
    <name type="common">Sleeping chironomid midge</name>
    <dbReference type="NCBI Taxonomy" id="319348"/>
    <lineage>
        <taxon>Eukaryota</taxon>
        <taxon>Metazoa</taxon>
        <taxon>Ecdysozoa</taxon>
        <taxon>Arthropoda</taxon>
        <taxon>Hexapoda</taxon>
        <taxon>Insecta</taxon>
        <taxon>Pterygota</taxon>
        <taxon>Neoptera</taxon>
        <taxon>Endopterygota</taxon>
        <taxon>Diptera</taxon>
        <taxon>Nematocera</taxon>
        <taxon>Chironomoidea</taxon>
        <taxon>Chironomidae</taxon>
        <taxon>Chironominae</taxon>
        <taxon>Polypedilum</taxon>
        <taxon>Polypedilum</taxon>
    </lineage>
</organism>
<dbReference type="Pfam" id="PF03821">
    <property type="entry name" value="Mtp"/>
    <property type="match status" value="1"/>
</dbReference>
<gene>
    <name evidence="8" type="ORF">PVAND_016142</name>
</gene>
<keyword evidence="4 7" id="KW-0812">Transmembrane</keyword>
<feature type="transmembrane region" description="Helical" evidence="7">
    <location>
        <begin position="90"/>
        <end position="110"/>
    </location>
</feature>
<evidence type="ECO:0000256" key="5">
    <source>
        <dbReference type="ARBA" id="ARBA00022989"/>
    </source>
</evidence>
<evidence type="ECO:0000256" key="2">
    <source>
        <dbReference type="ARBA" id="ARBA00010076"/>
    </source>
</evidence>
<dbReference type="Proteomes" id="UP001107558">
    <property type="component" value="Chromosome 4"/>
</dbReference>
<reference evidence="8" key="1">
    <citation type="submission" date="2021-03" db="EMBL/GenBank/DDBJ databases">
        <title>Chromosome level genome of the anhydrobiotic midge Polypedilum vanderplanki.</title>
        <authorList>
            <person name="Yoshida Y."/>
            <person name="Kikawada T."/>
            <person name="Gusev O."/>
        </authorList>
    </citation>
    <scope>NUCLEOTIDE SEQUENCE</scope>
    <source>
        <strain evidence="8">NIAS01</strain>
        <tissue evidence="8">Whole body or cell culture</tissue>
    </source>
</reference>
<dbReference type="GO" id="GO:0005765">
    <property type="term" value="C:lysosomal membrane"/>
    <property type="evidence" value="ECO:0007669"/>
    <property type="project" value="TreeGrafter"/>
</dbReference>
<dbReference type="PANTHER" id="PTHR12479:SF10">
    <property type="entry name" value="LYSOSOMAL-ASSOCIATED TRANSMEMBRANE PROTEIN"/>
    <property type="match status" value="1"/>
</dbReference>
<comment type="subcellular location">
    <subcellularLocation>
        <location evidence="1">Endomembrane system</location>
        <topology evidence="1">Multi-pass membrane protein</topology>
    </subcellularLocation>
</comment>
<dbReference type="OrthoDB" id="10002163at2759"/>
<accession>A0A9J6BEZ3</accession>
<keyword evidence="6 7" id="KW-0472">Membrane</keyword>